<sequence length="95" mass="11331">EKKIRLFQFLFDMLEDPKMKHCISWVQPSSGIFQFSSQNKENLAKIWGIRKGNRKTMTYQKMARALRNYSKTGEIRKVKHKLTYQFSDSVLKTLK</sequence>
<dbReference type="FunFam" id="1.10.10.10:FF:000335">
    <property type="entry name" value="Spi-C transcription factor"/>
    <property type="match status" value="1"/>
</dbReference>
<dbReference type="GO" id="GO:0030154">
    <property type="term" value="P:cell differentiation"/>
    <property type="evidence" value="ECO:0007669"/>
    <property type="project" value="TreeGrafter"/>
</dbReference>
<dbReference type="PANTHER" id="PTHR11849:SF276">
    <property type="entry name" value="TRANSCRIPTION FACTOR SPI-C-LIKE"/>
    <property type="match status" value="1"/>
</dbReference>
<proteinExistence type="inferred from homology"/>
<protein>
    <recommendedName>
        <fullName evidence="9">Transcription factor Spi-C</fullName>
    </recommendedName>
</protein>
<comment type="function">
    <text evidence="7">Controls the development of red pulp macrophages required for red blood cells recycling and iron homeostasis. Transcription factor that binds to the PU-box, a purine-rich DNA sequence (5'-GAGGA[AT]-3') that can act as a lymphoid-specific enhancer. Regulates VCAM1 gene expression.</text>
</comment>
<name>H3ADK7_LATCH</name>
<evidence type="ECO:0000256" key="10">
    <source>
        <dbReference type="RuleBase" id="RU004019"/>
    </source>
</evidence>
<dbReference type="PROSITE" id="PS00346">
    <property type="entry name" value="ETS_DOMAIN_2"/>
    <property type="match status" value="1"/>
</dbReference>
<dbReference type="AlphaFoldDB" id="H3ADK7"/>
<keyword evidence="3" id="KW-0805">Transcription regulation</keyword>
<keyword evidence="4 10" id="KW-0238">DNA-binding</keyword>
<keyword evidence="6 10" id="KW-0539">Nucleus</keyword>
<evidence type="ECO:0000256" key="4">
    <source>
        <dbReference type="ARBA" id="ARBA00023125"/>
    </source>
</evidence>
<dbReference type="PANTHER" id="PTHR11849">
    <property type="entry name" value="ETS"/>
    <property type="match status" value="1"/>
</dbReference>
<evidence type="ECO:0000256" key="8">
    <source>
        <dbReference type="ARBA" id="ARBA00063209"/>
    </source>
</evidence>
<dbReference type="GO" id="GO:0000981">
    <property type="term" value="F:DNA-binding transcription factor activity, RNA polymerase II-specific"/>
    <property type="evidence" value="ECO:0007669"/>
    <property type="project" value="TreeGrafter"/>
</dbReference>
<dbReference type="eggNOG" id="KOG3805">
    <property type="taxonomic scope" value="Eukaryota"/>
</dbReference>
<dbReference type="InterPro" id="IPR000418">
    <property type="entry name" value="Ets_dom"/>
</dbReference>
<dbReference type="STRING" id="7897.ENSLACP00000007728"/>
<dbReference type="Ensembl" id="ENSLACT00000007792.1">
    <property type="protein sequence ID" value="ENSLACP00000007728.1"/>
    <property type="gene ID" value="ENSLACG00000006844.1"/>
</dbReference>
<dbReference type="Proteomes" id="UP000008672">
    <property type="component" value="Unassembled WGS sequence"/>
</dbReference>
<accession>H3ADK7</accession>
<dbReference type="PROSITE" id="PS50061">
    <property type="entry name" value="ETS_DOMAIN_3"/>
    <property type="match status" value="1"/>
</dbReference>
<evidence type="ECO:0000256" key="9">
    <source>
        <dbReference type="ARBA" id="ARBA00074964"/>
    </source>
</evidence>
<evidence type="ECO:0000256" key="5">
    <source>
        <dbReference type="ARBA" id="ARBA00023163"/>
    </source>
</evidence>
<dbReference type="OMA" id="CIMAAGK"/>
<comment type="similarity">
    <text evidence="2 10">Belongs to the ETS family.</text>
</comment>
<keyword evidence="5" id="KW-0804">Transcription</keyword>
<comment type="subunit">
    <text evidence="8">Binds DNA as a monomer.</text>
</comment>
<evidence type="ECO:0000313" key="12">
    <source>
        <dbReference type="Ensembl" id="ENSLACP00000007728.1"/>
    </source>
</evidence>
<evidence type="ECO:0000256" key="1">
    <source>
        <dbReference type="ARBA" id="ARBA00004123"/>
    </source>
</evidence>
<dbReference type="Gene3D" id="1.10.10.10">
    <property type="entry name" value="Winged helix-like DNA-binding domain superfamily/Winged helix DNA-binding domain"/>
    <property type="match status" value="1"/>
</dbReference>
<keyword evidence="13" id="KW-1185">Reference proteome</keyword>
<evidence type="ECO:0000313" key="13">
    <source>
        <dbReference type="Proteomes" id="UP000008672"/>
    </source>
</evidence>
<reference evidence="12" key="3">
    <citation type="submission" date="2025-09" db="UniProtKB">
        <authorList>
            <consortium name="Ensembl"/>
        </authorList>
    </citation>
    <scope>IDENTIFICATION</scope>
</reference>
<dbReference type="PRINTS" id="PR00454">
    <property type="entry name" value="ETSDOMAIN"/>
</dbReference>
<reference evidence="13" key="1">
    <citation type="submission" date="2011-08" db="EMBL/GenBank/DDBJ databases">
        <title>The draft genome of Latimeria chalumnae.</title>
        <authorList>
            <person name="Di Palma F."/>
            <person name="Alfoldi J."/>
            <person name="Johnson J."/>
            <person name="Berlin A."/>
            <person name="Gnerre S."/>
            <person name="Jaffe D."/>
            <person name="MacCallum I."/>
            <person name="Young S."/>
            <person name="Walker B.J."/>
            <person name="Lander E."/>
            <person name="Lindblad-Toh K."/>
        </authorList>
    </citation>
    <scope>NUCLEOTIDE SEQUENCE [LARGE SCALE GENOMIC DNA]</scope>
    <source>
        <strain evidence="13">Wild caught</strain>
    </source>
</reference>
<dbReference type="InterPro" id="IPR046328">
    <property type="entry name" value="ETS_fam"/>
</dbReference>
<dbReference type="Pfam" id="PF00178">
    <property type="entry name" value="Ets"/>
    <property type="match status" value="1"/>
</dbReference>
<dbReference type="InterPro" id="IPR036390">
    <property type="entry name" value="WH_DNA-bd_sf"/>
</dbReference>
<organism evidence="12 13">
    <name type="scientific">Latimeria chalumnae</name>
    <name type="common">Coelacanth</name>
    <dbReference type="NCBI Taxonomy" id="7897"/>
    <lineage>
        <taxon>Eukaryota</taxon>
        <taxon>Metazoa</taxon>
        <taxon>Chordata</taxon>
        <taxon>Craniata</taxon>
        <taxon>Vertebrata</taxon>
        <taxon>Euteleostomi</taxon>
        <taxon>Coelacanthiformes</taxon>
        <taxon>Coelacanthidae</taxon>
        <taxon>Latimeria</taxon>
    </lineage>
</organism>
<evidence type="ECO:0000256" key="2">
    <source>
        <dbReference type="ARBA" id="ARBA00005562"/>
    </source>
</evidence>
<comment type="subcellular location">
    <subcellularLocation>
        <location evidence="1 10">Nucleus</location>
    </subcellularLocation>
</comment>
<dbReference type="GO" id="GO:0043565">
    <property type="term" value="F:sequence-specific DNA binding"/>
    <property type="evidence" value="ECO:0007669"/>
    <property type="project" value="InterPro"/>
</dbReference>
<dbReference type="EMBL" id="AFYH01132111">
    <property type="status" value="NOT_ANNOTATED_CDS"/>
    <property type="molecule type" value="Genomic_DNA"/>
</dbReference>
<dbReference type="InParanoid" id="H3ADK7"/>
<evidence type="ECO:0000256" key="6">
    <source>
        <dbReference type="ARBA" id="ARBA00023242"/>
    </source>
</evidence>
<feature type="domain" description="ETS" evidence="11">
    <location>
        <begin position="4"/>
        <end position="87"/>
    </location>
</feature>
<dbReference type="HOGENOM" id="CLU_099695_1_1_1"/>
<evidence type="ECO:0000256" key="3">
    <source>
        <dbReference type="ARBA" id="ARBA00023015"/>
    </source>
</evidence>
<reference evidence="12" key="2">
    <citation type="submission" date="2025-08" db="UniProtKB">
        <authorList>
            <consortium name="Ensembl"/>
        </authorList>
    </citation>
    <scope>IDENTIFICATION</scope>
</reference>
<evidence type="ECO:0000259" key="11">
    <source>
        <dbReference type="PROSITE" id="PS50061"/>
    </source>
</evidence>
<dbReference type="SUPFAM" id="SSF46785">
    <property type="entry name" value="Winged helix' DNA-binding domain"/>
    <property type="match status" value="1"/>
</dbReference>
<dbReference type="GeneTree" id="ENSGT00940000155067"/>
<dbReference type="InterPro" id="IPR036388">
    <property type="entry name" value="WH-like_DNA-bd_sf"/>
</dbReference>
<dbReference type="SMART" id="SM00413">
    <property type="entry name" value="ETS"/>
    <property type="match status" value="1"/>
</dbReference>
<evidence type="ECO:0000256" key="7">
    <source>
        <dbReference type="ARBA" id="ARBA00055710"/>
    </source>
</evidence>
<dbReference type="GO" id="GO:0005634">
    <property type="term" value="C:nucleus"/>
    <property type="evidence" value="ECO:0007669"/>
    <property type="project" value="UniProtKB-SubCell"/>
</dbReference>